<gene>
    <name evidence="1" type="ORF">S06H3_24528</name>
</gene>
<organism evidence="1">
    <name type="scientific">marine sediment metagenome</name>
    <dbReference type="NCBI Taxonomy" id="412755"/>
    <lineage>
        <taxon>unclassified sequences</taxon>
        <taxon>metagenomes</taxon>
        <taxon>ecological metagenomes</taxon>
    </lineage>
</organism>
<evidence type="ECO:0008006" key="2">
    <source>
        <dbReference type="Google" id="ProtNLM"/>
    </source>
</evidence>
<accession>X1M1D7</accession>
<reference evidence="1" key="1">
    <citation type="journal article" date="2014" name="Front. Microbiol.">
        <title>High frequency of phylogenetically diverse reductive dehalogenase-homologous genes in deep subseafloor sedimentary metagenomes.</title>
        <authorList>
            <person name="Kawai M."/>
            <person name="Futagami T."/>
            <person name="Toyoda A."/>
            <person name="Takaki Y."/>
            <person name="Nishi S."/>
            <person name="Hori S."/>
            <person name="Arai W."/>
            <person name="Tsubouchi T."/>
            <person name="Morono Y."/>
            <person name="Uchiyama I."/>
            <person name="Ito T."/>
            <person name="Fujiyama A."/>
            <person name="Inagaki F."/>
            <person name="Takami H."/>
        </authorList>
    </citation>
    <scope>NUCLEOTIDE SEQUENCE</scope>
    <source>
        <strain evidence="1">Expedition CK06-06</strain>
    </source>
</reference>
<dbReference type="EMBL" id="BARV01013686">
    <property type="protein sequence ID" value="GAI25168.1"/>
    <property type="molecule type" value="Genomic_DNA"/>
</dbReference>
<dbReference type="Gene3D" id="3.40.109.10">
    <property type="entry name" value="NADH Oxidase"/>
    <property type="match status" value="1"/>
</dbReference>
<dbReference type="AlphaFoldDB" id="X1M1D7"/>
<comment type="caution">
    <text evidence="1">The sequence shown here is derived from an EMBL/GenBank/DDBJ whole genome shotgun (WGS) entry which is preliminary data.</text>
</comment>
<name>X1M1D7_9ZZZZ</name>
<protein>
    <recommendedName>
        <fullName evidence="2">Nitroreductase domain-containing protein</fullName>
    </recommendedName>
</protein>
<dbReference type="SUPFAM" id="SSF55469">
    <property type="entry name" value="FMN-dependent nitroreductase-like"/>
    <property type="match status" value="1"/>
</dbReference>
<proteinExistence type="predicted"/>
<dbReference type="InterPro" id="IPR000415">
    <property type="entry name" value="Nitroreductase-like"/>
</dbReference>
<sequence length="55" mass="6053">AMDAKKAEIILGVPEGYAFVILMTLGYPDEQPEARPRKAPTQTVFEDRFGNISIG</sequence>
<feature type="non-terminal residue" evidence="1">
    <location>
        <position position="1"/>
    </location>
</feature>
<dbReference type="GO" id="GO:0016491">
    <property type="term" value="F:oxidoreductase activity"/>
    <property type="evidence" value="ECO:0007669"/>
    <property type="project" value="InterPro"/>
</dbReference>
<evidence type="ECO:0000313" key="1">
    <source>
        <dbReference type="EMBL" id="GAI25168.1"/>
    </source>
</evidence>